<accession>A0A6H5GLN4</accession>
<gene>
    <name evidence="1" type="ORF">NTEN_LOCUS10370</name>
</gene>
<evidence type="ECO:0000313" key="1">
    <source>
        <dbReference type="EMBL" id="CAB0004894.1"/>
    </source>
</evidence>
<dbReference type="PANTHER" id="PTHR14256:SF1">
    <property type="entry name" value="GEO09626P1"/>
    <property type="match status" value="1"/>
</dbReference>
<dbReference type="Pfam" id="PF06522">
    <property type="entry name" value="B12D"/>
    <property type="match status" value="1"/>
</dbReference>
<evidence type="ECO:0000313" key="2">
    <source>
        <dbReference type="Proteomes" id="UP000479000"/>
    </source>
</evidence>
<name>A0A6H5GLN4_9HEMI</name>
<proteinExistence type="predicted"/>
<dbReference type="OrthoDB" id="5511684at2759"/>
<protein>
    <submittedName>
        <fullName evidence="1">Uncharacterized protein</fullName>
    </submittedName>
</protein>
<dbReference type="AlphaFoldDB" id="A0A6H5GLN4"/>
<organism evidence="1 2">
    <name type="scientific">Nesidiocoris tenuis</name>
    <dbReference type="NCBI Taxonomy" id="355587"/>
    <lineage>
        <taxon>Eukaryota</taxon>
        <taxon>Metazoa</taxon>
        <taxon>Ecdysozoa</taxon>
        <taxon>Arthropoda</taxon>
        <taxon>Hexapoda</taxon>
        <taxon>Insecta</taxon>
        <taxon>Pterygota</taxon>
        <taxon>Neoptera</taxon>
        <taxon>Paraneoptera</taxon>
        <taxon>Hemiptera</taxon>
        <taxon>Heteroptera</taxon>
        <taxon>Panheteroptera</taxon>
        <taxon>Cimicomorpha</taxon>
        <taxon>Miridae</taxon>
        <taxon>Dicyphina</taxon>
        <taxon>Nesidiocoris</taxon>
    </lineage>
</organism>
<dbReference type="Proteomes" id="UP000479000">
    <property type="component" value="Unassembled WGS sequence"/>
</dbReference>
<keyword evidence="2" id="KW-1185">Reference proteome</keyword>
<dbReference type="EMBL" id="CADCXU010015502">
    <property type="protein sequence ID" value="CAB0004894.1"/>
    <property type="molecule type" value="Genomic_DNA"/>
</dbReference>
<dbReference type="InterPro" id="IPR010530">
    <property type="entry name" value="B12D"/>
</dbReference>
<sequence length="84" mass="9559">MPVTGLTWSSLRKHYALMPLFACVGVGCVGCAYFCWRLAAKSPEVAWNKKGDQSPWNEYADKQFKFYSPNLDYSKIKSPAPKYD</sequence>
<dbReference type="PANTHER" id="PTHR14256">
    <property type="entry name" value="NADH-UBIQUINONE OXIDOREDUCTASE MLRQ SUBUNIT"/>
    <property type="match status" value="1"/>
</dbReference>
<reference evidence="1 2" key="1">
    <citation type="submission" date="2020-02" db="EMBL/GenBank/DDBJ databases">
        <authorList>
            <person name="Ferguson B K."/>
        </authorList>
    </citation>
    <scope>NUCLEOTIDE SEQUENCE [LARGE SCALE GENOMIC DNA]</scope>
</reference>